<dbReference type="STRING" id="1618345.UT18_C0003G0024"/>
<gene>
    <name evidence="2" type="ORF">UT18_C0003G0024</name>
</gene>
<accession>A0A0G0M4D3</accession>
<dbReference type="EMBL" id="LBVV01000003">
    <property type="protein sequence ID" value="KKQ95165.1"/>
    <property type="molecule type" value="Genomic_DNA"/>
</dbReference>
<evidence type="ECO:0000313" key="3">
    <source>
        <dbReference type="Proteomes" id="UP000034207"/>
    </source>
</evidence>
<protein>
    <recommendedName>
        <fullName evidence="4">Type II secretion system protein</fullName>
    </recommendedName>
</protein>
<reference evidence="2 3" key="1">
    <citation type="journal article" date="2015" name="Nature">
        <title>rRNA introns, odd ribosomes, and small enigmatic genomes across a large radiation of phyla.</title>
        <authorList>
            <person name="Brown C.T."/>
            <person name="Hug L.A."/>
            <person name="Thomas B.C."/>
            <person name="Sharon I."/>
            <person name="Castelle C.J."/>
            <person name="Singh A."/>
            <person name="Wilkins M.J."/>
            <person name="Williams K.H."/>
            <person name="Banfield J.F."/>
        </authorList>
    </citation>
    <scope>NUCLEOTIDE SEQUENCE [LARGE SCALE GENOMIC DNA]</scope>
</reference>
<feature type="transmembrane region" description="Helical" evidence="1">
    <location>
        <begin position="12"/>
        <end position="34"/>
    </location>
</feature>
<keyword evidence="1" id="KW-0812">Transmembrane</keyword>
<comment type="caution">
    <text evidence="2">The sequence shown here is derived from an EMBL/GenBank/DDBJ whole genome shotgun (WGS) entry which is preliminary data.</text>
</comment>
<dbReference type="AlphaFoldDB" id="A0A0G0M4D3"/>
<keyword evidence="1" id="KW-1133">Transmembrane helix</keyword>
<evidence type="ECO:0000256" key="1">
    <source>
        <dbReference type="SAM" id="Phobius"/>
    </source>
</evidence>
<evidence type="ECO:0000313" key="2">
    <source>
        <dbReference type="EMBL" id="KKQ95165.1"/>
    </source>
</evidence>
<name>A0A0G0M4D3_UNCC2</name>
<sequence length="200" mass="21447">MINNKKLNGFTIVETVTAIGIFCIIVTLAMTFYVNAAKIYIGSLSAREAEENVRNSLEVISRHIRDGRSVNSMAIGSTEGNISINSVDSNGTLYTVDIKKLCKAAPGRTDFDCNGANESRGYISINNSSSPGSTMKLTADTLNITEFKITPSAGTPLLFNITIKGQIEEALANGDSLEKGARGEGYVEMSTSVAMKGQYR</sequence>
<organism evidence="2 3">
    <name type="scientific">candidate division CPR2 bacterium GW2011_GWC2_39_10</name>
    <dbReference type="NCBI Taxonomy" id="1618345"/>
    <lineage>
        <taxon>Bacteria</taxon>
        <taxon>Bacteria division CPR2</taxon>
    </lineage>
</organism>
<proteinExistence type="predicted"/>
<dbReference type="Proteomes" id="UP000034207">
    <property type="component" value="Unassembled WGS sequence"/>
</dbReference>
<keyword evidence="1" id="KW-0472">Membrane</keyword>
<evidence type="ECO:0008006" key="4">
    <source>
        <dbReference type="Google" id="ProtNLM"/>
    </source>
</evidence>